<gene>
    <name evidence="2" type="ORF">BRAFLDRAFT_94940</name>
</gene>
<reference evidence="2" key="1">
    <citation type="journal article" date="2008" name="Nature">
        <title>The amphioxus genome and the evolution of the chordate karyotype.</title>
        <authorList>
            <consortium name="US DOE Joint Genome Institute (JGI-PGF)"/>
            <person name="Putnam N.H."/>
            <person name="Butts T."/>
            <person name="Ferrier D.E.K."/>
            <person name="Furlong R.F."/>
            <person name="Hellsten U."/>
            <person name="Kawashima T."/>
            <person name="Robinson-Rechavi M."/>
            <person name="Shoguchi E."/>
            <person name="Terry A."/>
            <person name="Yu J.-K."/>
            <person name="Benito-Gutierrez E.L."/>
            <person name="Dubchak I."/>
            <person name="Garcia-Fernandez J."/>
            <person name="Gibson-Brown J.J."/>
            <person name="Grigoriev I.V."/>
            <person name="Horton A.C."/>
            <person name="de Jong P.J."/>
            <person name="Jurka J."/>
            <person name="Kapitonov V.V."/>
            <person name="Kohara Y."/>
            <person name="Kuroki Y."/>
            <person name="Lindquist E."/>
            <person name="Lucas S."/>
            <person name="Osoegawa K."/>
            <person name="Pennacchio L.A."/>
            <person name="Salamov A.A."/>
            <person name="Satou Y."/>
            <person name="Sauka-Spengler T."/>
            <person name="Schmutz J."/>
            <person name="Shin-I T."/>
            <person name="Toyoda A."/>
            <person name="Bronner-Fraser M."/>
            <person name="Fujiyama A."/>
            <person name="Holland L.Z."/>
            <person name="Holland P.W.H."/>
            <person name="Satoh N."/>
            <person name="Rokhsar D.S."/>
        </authorList>
    </citation>
    <scope>NUCLEOTIDE SEQUENCE [LARGE SCALE GENOMIC DNA]</scope>
    <source>
        <strain evidence="2">S238N-H82</strain>
        <tissue evidence="2">Testes</tissue>
    </source>
</reference>
<keyword evidence="1" id="KW-0472">Membrane</keyword>
<dbReference type="AlphaFoldDB" id="C3XYE3"/>
<organism>
    <name type="scientific">Branchiostoma floridae</name>
    <name type="common">Florida lancelet</name>
    <name type="synonym">Amphioxus</name>
    <dbReference type="NCBI Taxonomy" id="7739"/>
    <lineage>
        <taxon>Eukaryota</taxon>
        <taxon>Metazoa</taxon>
        <taxon>Chordata</taxon>
        <taxon>Cephalochordata</taxon>
        <taxon>Leptocardii</taxon>
        <taxon>Amphioxiformes</taxon>
        <taxon>Branchiostomatidae</taxon>
        <taxon>Branchiostoma</taxon>
    </lineage>
</organism>
<feature type="transmembrane region" description="Helical" evidence="1">
    <location>
        <begin position="25"/>
        <end position="46"/>
    </location>
</feature>
<keyword evidence="1" id="KW-1133">Transmembrane helix</keyword>
<feature type="transmembrane region" description="Helical" evidence="1">
    <location>
        <begin position="89"/>
        <end position="115"/>
    </location>
</feature>
<feature type="transmembrane region" description="Helical" evidence="1">
    <location>
        <begin position="58"/>
        <end position="77"/>
    </location>
</feature>
<evidence type="ECO:0000256" key="1">
    <source>
        <dbReference type="SAM" id="Phobius"/>
    </source>
</evidence>
<dbReference type="InParanoid" id="C3XYE3"/>
<name>C3XYE3_BRAFL</name>
<accession>C3XYE3</accession>
<evidence type="ECO:0000313" key="2">
    <source>
        <dbReference type="EMBL" id="EEN66828.1"/>
    </source>
</evidence>
<dbReference type="EMBL" id="GG666473">
    <property type="protein sequence ID" value="EEN66828.1"/>
    <property type="molecule type" value="Genomic_DNA"/>
</dbReference>
<sequence length="131" mass="14102">MCRCRLQDSFCGCCTLRHGSVFVGIVHLIISMLGGLAAFSLYGVIFKAEPIRPAEITGVIFYGLSILAAIVLIVGVLKTEGTTLSASYGTVVLVAAVLALVFFFVMSPFLMYGIVVVCSYYRKIRGDDAYA</sequence>
<keyword evidence="1" id="KW-0812">Transmembrane</keyword>
<proteinExistence type="predicted"/>
<protein>
    <submittedName>
        <fullName evidence="2">Uncharacterized protein</fullName>
    </submittedName>
</protein>